<organism evidence="1 2">
    <name type="scientific">Stratiformator vulcanicus</name>
    <dbReference type="NCBI Taxonomy" id="2527980"/>
    <lineage>
        <taxon>Bacteria</taxon>
        <taxon>Pseudomonadati</taxon>
        <taxon>Planctomycetota</taxon>
        <taxon>Planctomycetia</taxon>
        <taxon>Planctomycetales</taxon>
        <taxon>Planctomycetaceae</taxon>
        <taxon>Stratiformator</taxon>
    </lineage>
</organism>
<evidence type="ECO:0000313" key="1">
    <source>
        <dbReference type="EMBL" id="QDT37639.1"/>
    </source>
</evidence>
<dbReference type="OrthoDB" id="213176at2"/>
<dbReference type="AlphaFoldDB" id="A0A517R169"/>
<protein>
    <submittedName>
        <fullName evidence="1">Uncharacterized protein</fullName>
    </submittedName>
</protein>
<dbReference type="EMBL" id="CP036268">
    <property type="protein sequence ID" value="QDT37639.1"/>
    <property type="molecule type" value="Genomic_DNA"/>
</dbReference>
<keyword evidence="2" id="KW-1185">Reference proteome</keyword>
<sequence length="185" mass="20439">MPFSAPTLNSLPENPLHCRSPMPHSHLTVNHLLAQVEEYRRRKAERDVRPEWLTAWINAAAELFEPTKGVGRVGFECNPTETGWDISLYLGMTEYIGGPDDGRISPASFDFNLQSLAELFEEVLSIEFEVLPEPREDEVAPPYAAIAIQGIASEQPMSVRVLAVPPENAGPGFKRLPDGTTEVNG</sequence>
<reference evidence="1 2" key="1">
    <citation type="submission" date="2019-02" db="EMBL/GenBank/DDBJ databases">
        <title>Deep-cultivation of Planctomycetes and their phenomic and genomic characterization uncovers novel biology.</title>
        <authorList>
            <person name="Wiegand S."/>
            <person name="Jogler M."/>
            <person name="Boedeker C."/>
            <person name="Pinto D."/>
            <person name="Vollmers J."/>
            <person name="Rivas-Marin E."/>
            <person name="Kohn T."/>
            <person name="Peeters S.H."/>
            <person name="Heuer A."/>
            <person name="Rast P."/>
            <person name="Oberbeckmann S."/>
            <person name="Bunk B."/>
            <person name="Jeske O."/>
            <person name="Meyerdierks A."/>
            <person name="Storesund J.E."/>
            <person name="Kallscheuer N."/>
            <person name="Luecker S."/>
            <person name="Lage O.M."/>
            <person name="Pohl T."/>
            <person name="Merkel B.J."/>
            <person name="Hornburger P."/>
            <person name="Mueller R.-W."/>
            <person name="Bruemmer F."/>
            <person name="Labrenz M."/>
            <person name="Spormann A.M."/>
            <person name="Op den Camp H."/>
            <person name="Overmann J."/>
            <person name="Amann R."/>
            <person name="Jetten M.S.M."/>
            <person name="Mascher T."/>
            <person name="Medema M.H."/>
            <person name="Devos D.P."/>
            <person name="Kaster A.-K."/>
            <person name="Ovreas L."/>
            <person name="Rohde M."/>
            <person name="Galperin M.Y."/>
            <person name="Jogler C."/>
        </authorList>
    </citation>
    <scope>NUCLEOTIDE SEQUENCE [LARGE SCALE GENOMIC DNA]</scope>
    <source>
        <strain evidence="1 2">Pan189</strain>
    </source>
</reference>
<evidence type="ECO:0000313" key="2">
    <source>
        <dbReference type="Proteomes" id="UP000317318"/>
    </source>
</evidence>
<name>A0A517R169_9PLAN</name>
<proteinExistence type="predicted"/>
<dbReference type="Proteomes" id="UP000317318">
    <property type="component" value="Chromosome"/>
</dbReference>
<dbReference type="KEGG" id="svp:Pan189_20190"/>
<accession>A0A517R169</accession>
<gene>
    <name evidence="1" type="ORF">Pan189_20190</name>
</gene>
<dbReference type="RefSeq" id="WP_145363735.1">
    <property type="nucleotide sequence ID" value="NZ_CP036268.1"/>
</dbReference>